<reference evidence="1 2" key="1">
    <citation type="submission" date="2019-03" db="EMBL/GenBank/DDBJ databases">
        <title>Genomic Encyclopedia of Type Strains, Phase IV (KMG-IV): sequencing the most valuable type-strain genomes for metagenomic binning, comparative biology and taxonomic classification.</title>
        <authorList>
            <person name="Goeker M."/>
        </authorList>
    </citation>
    <scope>NUCLEOTIDE SEQUENCE [LARGE SCALE GENOMIC DNA]</scope>
    <source>
        <strain evidence="1 2">DSM 45934</strain>
    </source>
</reference>
<proteinExistence type="predicted"/>
<evidence type="ECO:0000313" key="2">
    <source>
        <dbReference type="Proteomes" id="UP000295680"/>
    </source>
</evidence>
<comment type="caution">
    <text evidence="1">The sequence shown here is derived from an EMBL/GenBank/DDBJ whole genome shotgun (WGS) entry which is preliminary data.</text>
</comment>
<name>A0A4R2JD95_9PSEU</name>
<gene>
    <name evidence="1" type="ORF">EV192_109119</name>
</gene>
<dbReference type="EMBL" id="SLWS01000009">
    <property type="protein sequence ID" value="TCO54139.1"/>
    <property type="molecule type" value="Genomic_DNA"/>
</dbReference>
<protein>
    <submittedName>
        <fullName evidence="1">Uncharacterized protein</fullName>
    </submittedName>
</protein>
<evidence type="ECO:0000313" key="1">
    <source>
        <dbReference type="EMBL" id="TCO54139.1"/>
    </source>
</evidence>
<sequence length="78" mass="8261">MELPVTDRSMSLLWKHMLGGTPVITDTAPTGGKIHRIQPGPLAGKSLTIQKGVPEPVTGNPVSALNYIGARVTEWTLG</sequence>
<accession>A0A4R2JD95</accession>
<dbReference type="Proteomes" id="UP000295680">
    <property type="component" value="Unassembled WGS sequence"/>
</dbReference>
<keyword evidence="2" id="KW-1185">Reference proteome</keyword>
<dbReference type="AlphaFoldDB" id="A0A4R2JD95"/>
<organism evidence="1 2">
    <name type="scientific">Actinocrispum wychmicini</name>
    <dbReference type="NCBI Taxonomy" id="1213861"/>
    <lineage>
        <taxon>Bacteria</taxon>
        <taxon>Bacillati</taxon>
        <taxon>Actinomycetota</taxon>
        <taxon>Actinomycetes</taxon>
        <taxon>Pseudonocardiales</taxon>
        <taxon>Pseudonocardiaceae</taxon>
        <taxon>Actinocrispum</taxon>
    </lineage>
</organism>